<evidence type="ECO:0000313" key="5">
    <source>
        <dbReference type="Proteomes" id="UP000324326"/>
    </source>
</evidence>
<dbReference type="EMBL" id="QSND01000003">
    <property type="protein sequence ID" value="KAA6449671.1"/>
    <property type="molecule type" value="Genomic_DNA"/>
</dbReference>
<comment type="caution">
    <text evidence="4">The sequence shown here is derived from an EMBL/GenBank/DDBJ whole genome shotgun (WGS) entry which is preliminary data.</text>
</comment>
<dbReference type="AlphaFoldDB" id="A0A5M8RP58"/>
<protein>
    <submittedName>
        <fullName evidence="4">Cystatin-like fold lipoprotein</fullName>
    </submittedName>
</protein>
<dbReference type="RefSeq" id="WP_150149896.1">
    <property type="nucleotide sequence ID" value="NZ_QSND01000003.1"/>
</dbReference>
<feature type="domain" description="DUF4467" evidence="3">
    <location>
        <begin position="24"/>
        <end position="119"/>
    </location>
</feature>
<proteinExistence type="predicted"/>
<reference evidence="4 5" key="1">
    <citation type="submission" date="2018-08" db="EMBL/GenBank/DDBJ databases">
        <title>Bacillus phenotypic plasticity.</title>
        <authorList>
            <person name="Hurtado E."/>
        </authorList>
    </citation>
    <scope>NUCLEOTIDE SEQUENCE [LARGE SCALE GENOMIC DNA]</scope>
    <source>
        <strain evidence="4 5">427</strain>
    </source>
</reference>
<evidence type="ECO:0000313" key="4">
    <source>
        <dbReference type="EMBL" id="KAA6449671.1"/>
    </source>
</evidence>
<dbReference type="Proteomes" id="UP000324326">
    <property type="component" value="Unassembled WGS sequence"/>
</dbReference>
<keyword evidence="2" id="KW-0732">Signal</keyword>
<dbReference type="Pfam" id="PF14729">
    <property type="entry name" value="DUF4467"/>
    <property type="match status" value="1"/>
</dbReference>
<name>A0A5M8RP58_9BACI</name>
<organism evidence="4 5">
    <name type="scientific">Bacillus swezeyi</name>
    <dbReference type="NCBI Taxonomy" id="1925020"/>
    <lineage>
        <taxon>Bacteria</taxon>
        <taxon>Bacillati</taxon>
        <taxon>Bacillota</taxon>
        <taxon>Bacilli</taxon>
        <taxon>Bacillales</taxon>
        <taxon>Bacillaceae</taxon>
        <taxon>Bacillus</taxon>
    </lineage>
</organism>
<evidence type="ECO:0000259" key="3">
    <source>
        <dbReference type="Pfam" id="PF14729"/>
    </source>
</evidence>
<gene>
    <name evidence="4" type="ORF">DX927_17655</name>
</gene>
<evidence type="ECO:0000256" key="1">
    <source>
        <dbReference type="SAM" id="MobiDB-lite"/>
    </source>
</evidence>
<sequence>MKHVFIFLSLIMLFALTACGGNKYDEAIDKVISQEKKSLKEMDADNEDFTRDNAVIRVYDGGKYIQFAFHMKNHIRELSTFKYYEKVGDSYQKLERMPGDGTGDRLGLDRKKPDYEEVKGKETKLEN</sequence>
<accession>A0A5M8RP58</accession>
<feature type="chain" id="PRO_5039509897" evidence="2">
    <location>
        <begin position="21"/>
        <end position="127"/>
    </location>
</feature>
<evidence type="ECO:0000256" key="2">
    <source>
        <dbReference type="SAM" id="SignalP"/>
    </source>
</evidence>
<keyword evidence="4" id="KW-0449">Lipoprotein</keyword>
<feature type="region of interest" description="Disordered" evidence="1">
    <location>
        <begin position="95"/>
        <end position="127"/>
    </location>
</feature>
<dbReference type="PROSITE" id="PS51257">
    <property type="entry name" value="PROKAR_LIPOPROTEIN"/>
    <property type="match status" value="1"/>
</dbReference>
<dbReference type="InterPro" id="IPR028075">
    <property type="entry name" value="DUF4467"/>
</dbReference>
<feature type="signal peptide" evidence="2">
    <location>
        <begin position="1"/>
        <end position="20"/>
    </location>
</feature>